<feature type="repeat" description="PPR" evidence="2">
    <location>
        <begin position="694"/>
        <end position="728"/>
    </location>
</feature>
<dbReference type="InterPro" id="IPR050667">
    <property type="entry name" value="PPR-containing_protein"/>
</dbReference>
<dbReference type="Pfam" id="PF13812">
    <property type="entry name" value="PPR_3"/>
    <property type="match status" value="1"/>
</dbReference>
<feature type="repeat" description="PPR" evidence="2">
    <location>
        <begin position="377"/>
        <end position="411"/>
    </location>
</feature>
<keyword evidence="1" id="KW-0677">Repeat</keyword>
<dbReference type="InterPro" id="IPR011990">
    <property type="entry name" value="TPR-like_helical_dom_sf"/>
</dbReference>
<organism evidence="4 5">
    <name type="scientific">Basidiobolus meristosporus CBS 931.73</name>
    <dbReference type="NCBI Taxonomy" id="1314790"/>
    <lineage>
        <taxon>Eukaryota</taxon>
        <taxon>Fungi</taxon>
        <taxon>Fungi incertae sedis</taxon>
        <taxon>Zoopagomycota</taxon>
        <taxon>Entomophthoromycotina</taxon>
        <taxon>Basidiobolomycetes</taxon>
        <taxon>Basidiobolales</taxon>
        <taxon>Basidiobolaceae</taxon>
        <taxon>Basidiobolus</taxon>
    </lineage>
</organism>
<evidence type="ECO:0000259" key="3">
    <source>
        <dbReference type="Pfam" id="PF17177"/>
    </source>
</evidence>
<dbReference type="PANTHER" id="PTHR47939">
    <property type="entry name" value="MEMBRANE-ASSOCIATED SALT-INDUCIBLE PROTEIN-LIKE"/>
    <property type="match status" value="1"/>
</dbReference>
<dbReference type="Pfam" id="PF17177">
    <property type="entry name" value="PPR_long"/>
    <property type="match status" value="1"/>
</dbReference>
<feature type="repeat" description="PPR" evidence="2">
    <location>
        <begin position="764"/>
        <end position="798"/>
    </location>
</feature>
<feature type="repeat" description="PPR" evidence="2">
    <location>
        <begin position="659"/>
        <end position="693"/>
    </location>
</feature>
<dbReference type="STRING" id="1314790.A0A1Y1Y7Q6"/>
<dbReference type="SUPFAM" id="SSF48452">
    <property type="entry name" value="TPR-like"/>
    <property type="match status" value="2"/>
</dbReference>
<feature type="repeat" description="PPR" evidence="2">
    <location>
        <begin position="307"/>
        <end position="341"/>
    </location>
</feature>
<dbReference type="PROSITE" id="PS51375">
    <property type="entry name" value="PPR"/>
    <property type="match status" value="15"/>
</dbReference>
<dbReference type="PANTHER" id="PTHR47939:SF5">
    <property type="entry name" value="PENTACOTRIPEPTIDE-REPEAT REGION OF PRORP DOMAIN-CONTAINING PROTEIN"/>
    <property type="match status" value="1"/>
</dbReference>
<accession>A0A1Y1Y7Q6</accession>
<feature type="repeat" description="PPR" evidence="2">
    <location>
        <begin position="624"/>
        <end position="658"/>
    </location>
</feature>
<dbReference type="InterPro" id="IPR002885">
    <property type="entry name" value="PPR_rpt"/>
</dbReference>
<sequence length="1062" mass="120234">MFRQFPSTNTVHRTERYLPKLLFLVNKCQSRPRLYQRAFSSKTPCLFPVETSINNVSSNKTLLTTFKNALLRQDVNTAWIVFNQLVKMNEERAITFNQYSDLLHLINKSGFDLAKGSKIIEYMEKIGVQYNSQLGYTPIASFYANHGKSSQVETILSDMLARKVQVNQVFFNHLIAAAGKVSINSALHYLQKMTEMEIPPNVVSYNTILSCCKSHRNTEILEEVLRSMKERSIDFDKYTYKALLDIYAMNRDTAKVLDLYHALEKNEHLLFHPQIRPKLIDVLSKAGQTKSLQSMYQLMLEHEVRVDAGLYNALISAYSSSSQTDKAVKVMQDMLKKGLQPPARACNMVIQSYVSKKAIGKASSFFQQLKQAKVKPDATGYTAMINGYIQAGDFSNAELLVAELTSDNKPPNVLTYGALIDGYTKRGKLSNALDLLQSMKDSSVTPNTFIYTSLINAYMKQSKVDEAMDLLRDMLAMGVRPNTVTYNVLINGVLRISKPQKAFEIYKQMGAANVAPNCSTFTVLLQGLARGKRLALIQDLHHDMIHGNTKLDKMAYDSLLSAYSFIGRKANKSLLQAYGDMQSAGFTPNALNCSVLIKCFVEELEVDKAFDVYQSMVKSGYAPTSSDCNALIQSCGHNNGLDKALEVYSAMIKQEHSPTPYTYAVLISMCAKHRRLSKAMEFYQSMLDRDINPTTFVYNSLVKVCASHNNSEEIAKLLQSMKQRNVYPDVATYTLLIDHYAKNSNMPKALEIYDQMCQTDIEPNTITRTVLANGFLKNNQAEKATEILETMVSTGARPDLYTYSSLINAYCKSSRLAEALLKYQDMLDDGYQPNAVLLNTLMDSFGKNHDLEHTLAIYRDMKSWDIAPTVQTYNILMNAHLINNDPAKALEWHDAMVKSNVQPNQFTIAILMNCHNYQGQLQEVFNLWNAEKSNLFHPDSQPSGAISVLLDACGHNDDITRLRSTWAMLKKEGYRLTSNNLAAYVEALCRLGCHDEAYEQFESQIQELNITPDIKLCRTITAAFIQDQRTGQVRRIRDYLTAEYPHLLQELTRDEWFQKQPF</sequence>
<feature type="repeat" description="PPR" evidence="2">
    <location>
        <begin position="412"/>
        <end position="446"/>
    </location>
</feature>
<dbReference type="NCBIfam" id="TIGR00756">
    <property type="entry name" value="PPR"/>
    <property type="match status" value="13"/>
</dbReference>
<dbReference type="Pfam" id="PF01535">
    <property type="entry name" value="PPR"/>
    <property type="match status" value="2"/>
</dbReference>
<name>A0A1Y1Y7Q6_9FUNG</name>
<feature type="repeat" description="PPR" evidence="2">
    <location>
        <begin position="834"/>
        <end position="868"/>
    </location>
</feature>
<feature type="repeat" description="PPR" evidence="2">
    <location>
        <begin position="201"/>
        <end position="235"/>
    </location>
</feature>
<reference evidence="4 5" key="1">
    <citation type="submission" date="2016-07" db="EMBL/GenBank/DDBJ databases">
        <title>Pervasive Adenine N6-methylation of Active Genes in Fungi.</title>
        <authorList>
            <consortium name="DOE Joint Genome Institute"/>
            <person name="Mondo S.J."/>
            <person name="Dannebaum R.O."/>
            <person name="Kuo R.C."/>
            <person name="Labutti K."/>
            <person name="Haridas S."/>
            <person name="Kuo A."/>
            <person name="Salamov A."/>
            <person name="Ahrendt S.R."/>
            <person name="Lipzen A."/>
            <person name="Sullivan W."/>
            <person name="Andreopoulos W.B."/>
            <person name="Clum A."/>
            <person name="Lindquist E."/>
            <person name="Daum C."/>
            <person name="Ramamoorthy G.K."/>
            <person name="Gryganskyi A."/>
            <person name="Culley D."/>
            <person name="Magnuson J.K."/>
            <person name="James T.Y."/>
            <person name="O'Malley M.A."/>
            <person name="Stajich J.E."/>
            <person name="Spatafora J.W."/>
            <person name="Visel A."/>
            <person name="Grigoriev I.V."/>
        </authorList>
    </citation>
    <scope>NUCLEOTIDE SEQUENCE [LARGE SCALE GENOMIC DNA]</scope>
    <source>
        <strain evidence="4 5">CBS 931.73</strain>
    </source>
</reference>
<evidence type="ECO:0000313" key="4">
    <source>
        <dbReference type="EMBL" id="ORX94052.1"/>
    </source>
</evidence>
<feature type="repeat" description="PPR" evidence="2">
    <location>
        <begin position="869"/>
        <end position="903"/>
    </location>
</feature>
<dbReference type="InterPro" id="IPR033443">
    <property type="entry name" value="PROP1-like_PPR_dom"/>
</dbReference>
<gene>
    <name evidence="4" type="ORF">K493DRAFT_315680</name>
</gene>
<dbReference type="OrthoDB" id="185373at2759"/>
<dbReference type="Proteomes" id="UP000193498">
    <property type="component" value="Unassembled WGS sequence"/>
</dbReference>
<feature type="repeat" description="PPR" evidence="2">
    <location>
        <begin position="447"/>
        <end position="481"/>
    </location>
</feature>
<feature type="repeat" description="PPR" evidence="2">
    <location>
        <begin position="799"/>
        <end position="833"/>
    </location>
</feature>
<keyword evidence="5" id="KW-1185">Reference proteome</keyword>
<evidence type="ECO:0000313" key="5">
    <source>
        <dbReference type="Proteomes" id="UP000193498"/>
    </source>
</evidence>
<dbReference type="EMBL" id="MCFE01000215">
    <property type="protein sequence ID" value="ORX94052.1"/>
    <property type="molecule type" value="Genomic_DNA"/>
</dbReference>
<feature type="repeat" description="PPR" evidence="2">
    <location>
        <begin position="589"/>
        <end position="623"/>
    </location>
</feature>
<feature type="repeat" description="PPR" evidence="2">
    <location>
        <begin position="482"/>
        <end position="516"/>
    </location>
</feature>
<comment type="caution">
    <text evidence="4">The sequence shown here is derived from an EMBL/GenBank/DDBJ whole genome shotgun (WGS) entry which is preliminary data.</text>
</comment>
<dbReference type="Gene3D" id="1.25.40.10">
    <property type="entry name" value="Tetratricopeptide repeat domain"/>
    <property type="match status" value="9"/>
</dbReference>
<dbReference type="InParanoid" id="A0A1Y1Y7Q6"/>
<feature type="repeat" description="PPR" evidence="2">
    <location>
        <begin position="729"/>
        <end position="763"/>
    </location>
</feature>
<protein>
    <submittedName>
        <fullName evidence="4">TPR-like protein</fullName>
    </submittedName>
</protein>
<evidence type="ECO:0000256" key="2">
    <source>
        <dbReference type="PROSITE-ProRule" id="PRU00708"/>
    </source>
</evidence>
<dbReference type="Pfam" id="PF13041">
    <property type="entry name" value="PPR_2"/>
    <property type="match status" value="5"/>
</dbReference>
<dbReference type="AlphaFoldDB" id="A0A1Y1Y7Q6"/>
<proteinExistence type="predicted"/>
<feature type="domain" description="PROP1-like PPR" evidence="3">
    <location>
        <begin position="628"/>
        <end position="764"/>
    </location>
</feature>
<evidence type="ECO:0000256" key="1">
    <source>
        <dbReference type="ARBA" id="ARBA00022737"/>
    </source>
</evidence>